<feature type="region of interest" description="Disordered" evidence="5">
    <location>
        <begin position="196"/>
        <end position="224"/>
    </location>
</feature>
<feature type="compositionally biased region" description="Polar residues" evidence="5">
    <location>
        <begin position="518"/>
        <end position="532"/>
    </location>
</feature>
<sequence length="674" mass="75546">METGASETKFCSNCKRDISAANFVMHEMHCRRHIVLCDNCQEPVPRSEIEQHFNELHAKLPCDKCKLNVEKDQMERHMSSECERRPVPCEYCELSFPKNEFESHKDFCGSRTECCPLCQQYVMLKDMLQHENSGCTYPPRKPTPPPQRNSHAAEMDPFSMVQMHQLLGGEDFGGPRVLPDLASNVLRGFEINGEHRPMMGQGEGACKNVPLKNGARGARGTRRDPVRKKTDINVQRANNFSNAASGGRAFEISSDMTCDALLALQLAHDDWQQDVPIETDWISSEESNYVPARFETSSWSRNPAGVEQIIRDDRSHHDENDATIPCEFCDTEVALEDYMEHVERCPLSSVIHNGPSQQDLNNEVLPQSLLGDRPSIPVINNLRTPSMPRFQDFSPEFEDDFLLPCEFCEDMFPSDIIIQHQTGCRANDMATPRVTTPAYRNNSHRSPSFEPSLSSLRFNDLQSEPSLLDFVGDLDENHFSVGSDDQRVPESSSNKYSAIAPVDRFDDAVARPPRRSSKTSVSDDAMNYQASAGSVPGVARHAKRENSSAQRARARLNQLLQEDGDEIPAASASSSESGLRLVRTEKKSNIDSRSVMRQLDAGRVKSTKNSKPNGSQGSRRMHMDSNTSRNNSSSSNNGASQPSVSGARNRQRANHVFSPELRLKPDHNPRPRKQ</sequence>
<dbReference type="Proteomes" id="UP001283361">
    <property type="component" value="Unassembled WGS sequence"/>
</dbReference>
<gene>
    <name evidence="7" type="ORF">RRG08_021310</name>
</gene>
<dbReference type="InterPro" id="IPR049439">
    <property type="entry name" value="TRAFD1-XIAF1_Znf"/>
</dbReference>
<dbReference type="InterPro" id="IPR051986">
    <property type="entry name" value="Innate_Immune_Apopt_Reg"/>
</dbReference>
<dbReference type="InterPro" id="IPR013083">
    <property type="entry name" value="Znf_RING/FYVE/PHD"/>
</dbReference>
<feature type="compositionally biased region" description="Low complexity" evidence="5">
    <location>
        <begin position="625"/>
        <end position="645"/>
    </location>
</feature>
<evidence type="ECO:0000259" key="6">
    <source>
        <dbReference type="PROSITE" id="PS50145"/>
    </source>
</evidence>
<organism evidence="7 8">
    <name type="scientific">Elysia crispata</name>
    <name type="common">lettuce slug</name>
    <dbReference type="NCBI Taxonomy" id="231223"/>
    <lineage>
        <taxon>Eukaryota</taxon>
        <taxon>Metazoa</taxon>
        <taxon>Spiralia</taxon>
        <taxon>Lophotrochozoa</taxon>
        <taxon>Mollusca</taxon>
        <taxon>Gastropoda</taxon>
        <taxon>Heterobranchia</taxon>
        <taxon>Euthyneura</taxon>
        <taxon>Panpulmonata</taxon>
        <taxon>Sacoglossa</taxon>
        <taxon>Placobranchoidea</taxon>
        <taxon>Plakobranchidae</taxon>
        <taxon>Elysia</taxon>
    </lineage>
</organism>
<protein>
    <recommendedName>
        <fullName evidence="6">TRAF-type domain-containing protein</fullName>
    </recommendedName>
</protein>
<name>A0AAE0XT92_9GAST</name>
<evidence type="ECO:0000256" key="3">
    <source>
        <dbReference type="ARBA" id="ARBA00022833"/>
    </source>
</evidence>
<dbReference type="GO" id="GO:0005739">
    <property type="term" value="C:mitochondrion"/>
    <property type="evidence" value="ECO:0007669"/>
    <property type="project" value="TreeGrafter"/>
</dbReference>
<dbReference type="GO" id="GO:0008270">
    <property type="term" value="F:zinc ion binding"/>
    <property type="evidence" value="ECO:0007669"/>
    <property type="project" value="UniProtKB-KW"/>
</dbReference>
<dbReference type="Gene3D" id="3.30.40.10">
    <property type="entry name" value="Zinc/RING finger domain, C3HC4 (zinc finger)"/>
    <property type="match status" value="2"/>
</dbReference>
<evidence type="ECO:0000313" key="7">
    <source>
        <dbReference type="EMBL" id="KAK3710494.1"/>
    </source>
</evidence>
<keyword evidence="8" id="KW-1185">Reference proteome</keyword>
<feature type="domain" description="TRAF-type" evidence="6">
    <location>
        <begin position="26"/>
        <end position="102"/>
    </location>
</feature>
<evidence type="ECO:0000256" key="2">
    <source>
        <dbReference type="ARBA" id="ARBA00022771"/>
    </source>
</evidence>
<evidence type="ECO:0000256" key="5">
    <source>
        <dbReference type="SAM" id="MobiDB-lite"/>
    </source>
</evidence>
<feature type="region of interest" description="Disordered" evidence="5">
    <location>
        <begin position="480"/>
        <end position="674"/>
    </location>
</feature>
<keyword evidence="2 4" id="KW-0863">Zinc-finger</keyword>
<feature type="compositionally biased region" description="Basic and acidic residues" evidence="5">
    <location>
        <begin position="661"/>
        <end position="674"/>
    </location>
</feature>
<reference evidence="7" key="1">
    <citation type="journal article" date="2023" name="G3 (Bethesda)">
        <title>A reference genome for the long-term kleptoplast-retaining sea slug Elysia crispata morphotype clarki.</title>
        <authorList>
            <person name="Eastman K.E."/>
            <person name="Pendleton A.L."/>
            <person name="Shaikh M.A."/>
            <person name="Suttiyut T."/>
            <person name="Ogas R."/>
            <person name="Tomko P."/>
            <person name="Gavelis G."/>
            <person name="Widhalm J.R."/>
            <person name="Wisecaver J.H."/>
        </authorList>
    </citation>
    <scope>NUCLEOTIDE SEQUENCE</scope>
    <source>
        <strain evidence="7">ECLA1</strain>
    </source>
</reference>
<evidence type="ECO:0000313" key="8">
    <source>
        <dbReference type="Proteomes" id="UP001283361"/>
    </source>
</evidence>
<evidence type="ECO:0000256" key="1">
    <source>
        <dbReference type="ARBA" id="ARBA00022723"/>
    </source>
</evidence>
<feature type="zinc finger region" description="TRAF-type" evidence="4">
    <location>
        <begin position="26"/>
        <end position="102"/>
    </location>
</feature>
<dbReference type="Pfam" id="PF21366">
    <property type="entry name" value="TRAFD1-XIAF1_ZnF"/>
    <property type="match status" value="1"/>
</dbReference>
<keyword evidence="3 4" id="KW-0862">Zinc</keyword>
<dbReference type="PANTHER" id="PTHR16295">
    <property type="entry name" value="TRAF-TYPE ZINC FINGER PROTEIN-RELATED"/>
    <property type="match status" value="1"/>
</dbReference>
<keyword evidence="1 4" id="KW-0479">Metal-binding</keyword>
<dbReference type="InterPro" id="IPR001293">
    <property type="entry name" value="Znf_TRAF"/>
</dbReference>
<evidence type="ECO:0000256" key="4">
    <source>
        <dbReference type="PROSITE-ProRule" id="PRU00207"/>
    </source>
</evidence>
<feature type="compositionally biased region" description="Polar residues" evidence="5">
    <location>
        <begin position="607"/>
        <end position="618"/>
    </location>
</feature>
<accession>A0AAE0XT92</accession>
<dbReference type="AlphaFoldDB" id="A0AAE0XT92"/>
<comment type="caution">
    <text evidence="7">The sequence shown here is derived from an EMBL/GenBank/DDBJ whole genome shotgun (WGS) entry which is preliminary data.</text>
</comment>
<dbReference type="PROSITE" id="PS50145">
    <property type="entry name" value="ZF_TRAF"/>
    <property type="match status" value="1"/>
</dbReference>
<proteinExistence type="predicted"/>
<dbReference type="PANTHER" id="PTHR16295:SF10">
    <property type="entry name" value="EXPRESSED PROTEIN"/>
    <property type="match status" value="1"/>
</dbReference>
<dbReference type="EMBL" id="JAWDGP010007636">
    <property type="protein sequence ID" value="KAK3710494.1"/>
    <property type="molecule type" value="Genomic_DNA"/>
</dbReference>